<dbReference type="EMBL" id="AP035768">
    <property type="protein sequence ID" value="BFO19391.1"/>
    <property type="molecule type" value="Genomic_DNA"/>
</dbReference>
<protein>
    <submittedName>
        <fullName evidence="1">Uncharacterized protein</fullName>
    </submittedName>
</protein>
<accession>A0AAT9HQP0</accession>
<evidence type="ECO:0000313" key="1">
    <source>
        <dbReference type="EMBL" id="BFO19391.1"/>
    </source>
</evidence>
<name>A0AAT9HQP0_9ACTN</name>
<gene>
    <name evidence="1" type="ORF">SHKM778_57790</name>
</gene>
<reference evidence="1" key="1">
    <citation type="submission" date="2024-06" db="EMBL/GenBank/DDBJ databases">
        <authorList>
            <consortium name="consrtm"/>
            <person name="Uemura M."/>
            <person name="Terahara T."/>
        </authorList>
    </citation>
    <scope>NUCLEOTIDE SEQUENCE</scope>
    <source>
        <strain evidence="1">KM77-8</strain>
    </source>
</reference>
<reference evidence="1" key="2">
    <citation type="submission" date="2024-07" db="EMBL/GenBank/DDBJ databases">
        <title>Streptomyces haneummycinica sp. nov., a new antibiotic-producing actinobacterium isolated from marine sediment.</title>
        <authorList>
            <person name="Uemura M."/>
            <person name="Hamada M."/>
            <person name="Hirano S."/>
            <person name="Kobayashi K."/>
            <person name="Ohshiro T."/>
            <person name="Kobayashi T."/>
            <person name="Terahara T."/>
        </authorList>
    </citation>
    <scope>NUCLEOTIDE SEQUENCE</scope>
    <source>
        <strain evidence="1">KM77-8</strain>
    </source>
</reference>
<sequence length="50" mass="5505">MLTGFRPAWKAFTDITRGSTTLAELVRNHPLAHRALTALDRRPAGDEVSS</sequence>
<organism evidence="1">
    <name type="scientific">Streptomyces haneummycinicus</name>
    <dbReference type="NCBI Taxonomy" id="3074435"/>
    <lineage>
        <taxon>Bacteria</taxon>
        <taxon>Bacillati</taxon>
        <taxon>Actinomycetota</taxon>
        <taxon>Actinomycetes</taxon>
        <taxon>Kitasatosporales</taxon>
        <taxon>Streptomycetaceae</taxon>
        <taxon>Streptomyces</taxon>
    </lineage>
</organism>
<proteinExistence type="predicted"/>
<dbReference type="AlphaFoldDB" id="A0AAT9HQP0"/>